<evidence type="ECO:0000256" key="3">
    <source>
        <dbReference type="ARBA" id="ARBA00022454"/>
    </source>
</evidence>
<evidence type="ECO:0000256" key="5">
    <source>
        <dbReference type="ARBA" id="ARBA00022737"/>
    </source>
</evidence>
<evidence type="ECO:0000256" key="14">
    <source>
        <dbReference type="SAM" id="MobiDB-lite"/>
    </source>
</evidence>
<dbReference type="PANTHER" id="PTHR13763">
    <property type="entry name" value="BREAST CANCER TYPE 1 SUSCEPTIBILITY PROTEIN BRCA1"/>
    <property type="match status" value="1"/>
</dbReference>
<keyword evidence="9" id="KW-0234">DNA repair</keyword>
<dbReference type="Gene3D" id="3.30.40.10">
    <property type="entry name" value="Zinc/RING finger domain, C3HC4 (zinc finger)"/>
    <property type="match status" value="1"/>
</dbReference>
<evidence type="ECO:0000313" key="17">
    <source>
        <dbReference type="EMBL" id="TMW60128.1"/>
    </source>
</evidence>
<feature type="compositionally biased region" description="Acidic residues" evidence="14">
    <location>
        <begin position="440"/>
        <end position="459"/>
    </location>
</feature>
<keyword evidence="4" id="KW-0479">Metal-binding</keyword>
<dbReference type="GO" id="GO:0016567">
    <property type="term" value="P:protein ubiquitination"/>
    <property type="evidence" value="ECO:0007669"/>
    <property type="project" value="InterPro"/>
</dbReference>
<comment type="caution">
    <text evidence="17">The sequence shown here is derived from an EMBL/GenBank/DDBJ whole genome shotgun (WGS) entry which is preliminary data.</text>
</comment>
<organism evidence="17 18">
    <name type="scientific">Pythium oligandrum</name>
    <name type="common">Mycoparasitic fungus</name>
    <dbReference type="NCBI Taxonomy" id="41045"/>
    <lineage>
        <taxon>Eukaryota</taxon>
        <taxon>Sar</taxon>
        <taxon>Stramenopiles</taxon>
        <taxon>Oomycota</taxon>
        <taxon>Peronosporomycetes</taxon>
        <taxon>Pythiales</taxon>
        <taxon>Pythiaceae</taxon>
        <taxon>Pythium</taxon>
    </lineage>
</organism>
<keyword evidence="5" id="KW-0677">Repeat</keyword>
<dbReference type="PROSITE" id="PS00518">
    <property type="entry name" value="ZF_RING_1"/>
    <property type="match status" value="1"/>
</dbReference>
<evidence type="ECO:0000256" key="4">
    <source>
        <dbReference type="ARBA" id="ARBA00022723"/>
    </source>
</evidence>
<proteinExistence type="predicted"/>
<reference evidence="17" key="1">
    <citation type="submission" date="2019-03" db="EMBL/GenBank/DDBJ databases">
        <title>Long read genome sequence of the mycoparasitic Pythium oligandrum ATCC 38472 isolated from sugarbeet rhizosphere.</title>
        <authorList>
            <person name="Gaulin E."/>
        </authorList>
    </citation>
    <scope>NUCLEOTIDE SEQUENCE</scope>
    <source>
        <strain evidence="17">ATCC 38472_TT</strain>
    </source>
</reference>
<dbReference type="EMBL" id="SPLM01000108">
    <property type="protein sequence ID" value="TMW60128.1"/>
    <property type="molecule type" value="Genomic_DNA"/>
</dbReference>
<dbReference type="PROSITE" id="PS50172">
    <property type="entry name" value="BRCT"/>
    <property type="match status" value="2"/>
</dbReference>
<feature type="region of interest" description="Disordered" evidence="14">
    <location>
        <begin position="177"/>
        <end position="211"/>
    </location>
</feature>
<evidence type="ECO:0000256" key="11">
    <source>
        <dbReference type="ARBA" id="ARBA00023306"/>
    </source>
</evidence>
<keyword evidence="7 13" id="KW-0863">Zinc-finger</keyword>
<accession>A0A8K1CCI2</accession>
<evidence type="ECO:0000259" key="16">
    <source>
        <dbReference type="PROSITE" id="PS50172"/>
    </source>
</evidence>
<dbReference type="InterPro" id="IPR018957">
    <property type="entry name" value="Znf_C3HC4_RING-type"/>
</dbReference>
<dbReference type="GO" id="GO:0005634">
    <property type="term" value="C:nucleus"/>
    <property type="evidence" value="ECO:0007669"/>
    <property type="project" value="UniProtKB-SubCell"/>
</dbReference>
<name>A0A8K1CCI2_PYTOL</name>
<dbReference type="AlphaFoldDB" id="A0A8K1CCI2"/>
<keyword evidence="10" id="KW-0539">Nucleus</keyword>
<evidence type="ECO:0000256" key="12">
    <source>
        <dbReference type="ARBA" id="ARBA00031556"/>
    </source>
</evidence>
<protein>
    <recommendedName>
        <fullName evidence="12">RING-type E3 ubiquitin transferase BRCA1</fullName>
    </recommendedName>
</protein>
<keyword evidence="8" id="KW-0862">Zinc</keyword>
<dbReference type="GO" id="GO:0004842">
    <property type="term" value="F:ubiquitin-protein transferase activity"/>
    <property type="evidence" value="ECO:0007669"/>
    <property type="project" value="InterPro"/>
</dbReference>
<dbReference type="OrthoDB" id="6105938at2759"/>
<dbReference type="GO" id="GO:0045944">
    <property type="term" value="P:positive regulation of transcription by RNA polymerase II"/>
    <property type="evidence" value="ECO:0007669"/>
    <property type="project" value="TreeGrafter"/>
</dbReference>
<dbReference type="SMART" id="SM00504">
    <property type="entry name" value="Ubox"/>
    <property type="match status" value="1"/>
</dbReference>
<feature type="compositionally biased region" description="Acidic residues" evidence="14">
    <location>
        <begin position="310"/>
        <end position="320"/>
    </location>
</feature>
<feature type="region of interest" description="Disordered" evidence="14">
    <location>
        <begin position="295"/>
        <end position="463"/>
    </location>
</feature>
<dbReference type="GO" id="GO:0005694">
    <property type="term" value="C:chromosome"/>
    <property type="evidence" value="ECO:0007669"/>
    <property type="project" value="UniProtKB-SubCell"/>
</dbReference>
<keyword evidence="18" id="KW-1185">Reference proteome</keyword>
<dbReference type="InterPro" id="IPR017907">
    <property type="entry name" value="Znf_RING_CS"/>
</dbReference>
<feature type="region of interest" description="Disordered" evidence="14">
    <location>
        <begin position="532"/>
        <end position="551"/>
    </location>
</feature>
<evidence type="ECO:0000313" key="18">
    <source>
        <dbReference type="Proteomes" id="UP000794436"/>
    </source>
</evidence>
<feature type="domain" description="RING-type" evidence="15">
    <location>
        <begin position="21"/>
        <end position="60"/>
    </location>
</feature>
<dbReference type="SUPFAM" id="SSF57850">
    <property type="entry name" value="RING/U-box"/>
    <property type="match status" value="1"/>
</dbReference>
<keyword evidence="3" id="KW-0158">Chromosome</keyword>
<evidence type="ECO:0000256" key="8">
    <source>
        <dbReference type="ARBA" id="ARBA00022833"/>
    </source>
</evidence>
<dbReference type="GO" id="GO:0008270">
    <property type="term" value="F:zinc ion binding"/>
    <property type="evidence" value="ECO:0007669"/>
    <property type="project" value="UniProtKB-KW"/>
</dbReference>
<dbReference type="InterPro" id="IPR001841">
    <property type="entry name" value="Znf_RING"/>
</dbReference>
<dbReference type="InterPro" id="IPR036420">
    <property type="entry name" value="BRCT_dom_sf"/>
</dbReference>
<feature type="domain" description="BRCT" evidence="16">
    <location>
        <begin position="687"/>
        <end position="792"/>
    </location>
</feature>
<evidence type="ECO:0000256" key="7">
    <source>
        <dbReference type="ARBA" id="ARBA00022771"/>
    </source>
</evidence>
<evidence type="ECO:0000259" key="15">
    <source>
        <dbReference type="PROSITE" id="PS50089"/>
    </source>
</evidence>
<evidence type="ECO:0000256" key="9">
    <source>
        <dbReference type="ARBA" id="ARBA00023204"/>
    </source>
</evidence>
<gene>
    <name evidence="17" type="ORF">Poli38472_000170</name>
</gene>
<dbReference type="InterPro" id="IPR013083">
    <property type="entry name" value="Znf_RING/FYVE/PHD"/>
</dbReference>
<dbReference type="Pfam" id="PF00097">
    <property type="entry name" value="zf-C3HC4"/>
    <property type="match status" value="1"/>
</dbReference>
<feature type="compositionally biased region" description="Acidic residues" evidence="14">
    <location>
        <begin position="361"/>
        <end position="381"/>
    </location>
</feature>
<evidence type="ECO:0000256" key="6">
    <source>
        <dbReference type="ARBA" id="ARBA00022763"/>
    </source>
</evidence>
<dbReference type="SMART" id="SM00184">
    <property type="entry name" value="RING"/>
    <property type="match status" value="1"/>
</dbReference>
<dbReference type="PANTHER" id="PTHR13763:SF0">
    <property type="entry name" value="BREAST CANCER TYPE 1 SUSCEPTIBILITY PROTEIN"/>
    <property type="match status" value="1"/>
</dbReference>
<dbReference type="GO" id="GO:0000724">
    <property type="term" value="P:double-strand break repair via homologous recombination"/>
    <property type="evidence" value="ECO:0007669"/>
    <property type="project" value="TreeGrafter"/>
</dbReference>
<evidence type="ECO:0000256" key="1">
    <source>
        <dbReference type="ARBA" id="ARBA00004123"/>
    </source>
</evidence>
<evidence type="ECO:0000256" key="10">
    <source>
        <dbReference type="ARBA" id="ARBA00023242"/>
    </source>
</evidence>
<feature type="compositionally biased region" description="Low complexity" evidence="14">
    <location>
        <begin position="183"/>
        <end position="211"/>
    </location>
</feature>
<keyword evidence="11" id="KW-0131">Cell cycle</keyword>
<dbReference type="SUPFAM" id="SSF52113">
    <property type="entry name" value="BRCT domain"/>
    <property type="match status" value="2"/>
</dbReference>
<dbReference type="Gene3D" id="3.40.50.10190">
    <property type="entry name" value="BRCT domain"/>
    <property type="match status" value="2"/>
</dbReference>
<dbReference type="InterPro" id="IPR031099">
    <property type="entry name" value="BRCA1-associated"/>
</dbReference>
<keyword evidence="6" id="KW-0227">DNA damage</keyword>
<comment type="subcellular location">
    <subcellularLocation>
        <location evidence="2">Chromosome</location>
    </subcellularLocation>
    <subcellularLocation>
        <location evidence="1">Nucleus</location>
    </subcellularLocation>
</comment>
<evidence type="ECO:0000256" key="2">
    <source>
        <dbReference type="ARBA" id="ARBA00004286"/>
    </source>
</evidence>
<dbReference type="PROSITE" id="PS50089">
    <property type="entry name" value="ZF_RING_2"/>
    <property type="match status" value="1"/>
</dbReference>
<dbReference type="InterPro" id="IPR001357">
    <property type="entry name" value="BRCT_dom"/>
</dbReference>
<feature type="domain" description="BRCT" evidence="16">
    <location>
        <begin position="581"/>
        <end position="663"/>
    </location>
</feature>
<dbReference type="Proteomes" id="UP000794436">
    <property type="component" value="Unassembled WGS sequence"/>
</dbReference>
<sequence>MELLTAEQREAVRLVREELCCILCGNVFEDPQCLDCKHNFCRECIYEHLRKRESFCPKCRLPTCPSEVTRNQFLQSILVAWKTVELDLKKFQNPEEQEEELEDKAPIPMTHSVSNGYANGSMELPMTLSSRGPVANSKWNIDTAGLKQEEEARQRREQAAALFSPSQRIAAKNAALNTQNGQSAATTPGGTVTATATTTESPAPARTTTAASQVFSPAGASPVSMMGSVMGTQELNGYMNRIQAQNSFLTKWTAQNQVNAQRKEQLRQAAASPRTRAKPTISAVERVQEIMNAATTGSTVGKRKRRIFGSDDEDDSEGDESQTQMPSTIMDSPDLLGRLKGTTLRRKPATPRRVITQLNVESDETDDQEMKGDDDDDDEEKEKEPVGWMGRRRSPAPKPTSRLAAQSPPRVKQTPQKKSPALKTRVLVPSSQPVDYIDMTLDDDDDDNNEDEDDEDVVEESQLPDLTVQHLRQNKRVSQDFAGAIRAFQSNSSNRLHRLSGMLEEKSAPRKPSEAPIGRGIAMRCTSALPSRAPVVTTSKPPLASTSDTSRATSAISPGDFVFVGTDLARDESKMVLIACQNLGARFGREFDLKRDNHTGALTTSVTHLITKAANEDLSHGLRCKRTAKFMRALAEGTYVVDFSWIQASLAAGRWVPEEPYEMSGDIYCDAMGKPRESRLRRARTGQRNDIFQIFRFILLCPPEEFGFQVESLRSIVTHFGASVIMVEDFARMSEERRTSNGKTPIGIVSKELPPEEARAVWNRYRIPIVRVNWIFDSISYLEVLPFDDYYPY</sequence>
<evidence type="ECO:0000256" key="13">
    <source>
        <dbReference type="PROSITE-ProRule" id="PRU00175"/>
    </source>
</evidence>
<dbReference type="InterPro" id="IPR003613">
    <property type="entry name" value="Ubox_domain"/>
</dbReference>